<evidence type="ECO:0000313" key="1">
    <source>
        <dbReference type="EMBL" id="EZG47488.1"/>
    </source>
</evidence>
<comment type="caution">
    <text evidence="1">The sequence shown here is derived from an EMBL/GenBank/DDBJ whole genome shotgun (WGS) entry which is preliminary data.</text>
</comment>
<dbReference type="EMBL" id="AFNH02000978">
    <property type="protein sequence ID" value="EZG47488.1"/>
    <property type="molecule type" value="Genomic_DNA"/>
</dbReference>
<evidence type="ECO:0000313" key="2">
    <source>
        <dbReference type="Proteomes" id="UP000019763"/>
    </source>
</evidence>
<dbReference type="AlphaFoldDB" id="A0A023B1E5"/>
<proteinExistence type="predicted"/>
<name>A0A023B1E5_GRENI</name>
<accession>A0A023B1E5</accession>
<gene>
    <name evidence="1" type="ORF">GNI_131160</name>
</gene>
<organism evidence="1 2">
    <name type="scientific">Gregarina niphandrodes</name>
    <name type="common">Septate eugregarine</name>
    <dbReference type="NCBI Taxonomy" id="110365"/>
    <lineage>
        <taxon>Eukaryota</taxon>
        <taxon>Sar</taxon>
        <taxon>Alveolata</taxon>
        <taxon>Apicomplexa</taxon>
        <taxon>Conoidasida</taxon>
        <taxon>Gregarinasina</taxon>
        <taxon>Eugregarinorida</taxon>
        <taxon>Gregarinidae</taxon>
        <taxon>Gregarina</taxon>
    </lineage>
</organism>
<dbReference type="RefSeq" id="XP_011132174.1">
    <property type="nucleotide sequence ID" value="XM_011133872.1"/>
</dbReference>
<dbReference type="GeneID" id="22914596"/>
<dbReference type="VEuPathDB" id="CryptoDB:GNI_131160"/>
<protein>
    <submittedName>
        <fullName evidence="1">Uncharacterized protein</fullName>
    </submittedName>
</protein>
<keyword evidence="2" id="KW-1185">Reference proteome</keyword>
<dbReference type="Proteomes" id="UP000019763">
    <property type="component" value="Unassembled WGS sequence"/>
</dbReference>
<reference evidence="1" key="1">
    <citation type="submission" date="2013-12" db="EMBL/GenBank/DDBJ databases">
        <authorList>
            <person name="Omoto C.K."/>
            <person name="Sibley D."/>
            <person name="Venepally P."/>
            <person name="Hadjithomas M."/>
            <person name="Karamycheva S."/>
            <person name="Brunk B."/>
            <person name="Roos D."/>
            <person name="Caler E."/>
            <person name="Lorenzi H."/>
        </authorList>
    </citation>
    <scope>NUCLEOTIDE SEQUENCE</scope>
</reference>
<sequence>MPELRPNTWSAVQSFPAPDGSRTLRVAVDSSVMDALQSRELSGIRQSYVWTSLVGDSRRRLTTETEVQTGGLWVSLDQWFGRSPGLGCVEGESYRLPRMLIDHLRCGRVVSVQQTLTLDSQLASGVRNDVIVVMANGEKENLRQYLKRERASVEMCAPLSAEEANAFFSNQHLIGVRHSWSAAEQHTIEILHQGSQHWTRLDSVEVSVWNKIVKPHFRFTYSTQGKKDSVNSQSPWVE</sequence>